<keyword evidence="5" id="KW-0874">Quinone</keyword>
<feature type="transmembrane region" description="Helical" evidence="5">
    <location>
        <begin position="220"/>
        <end position="242"/>
    </location>
</feature>
<evidence type="ECO:0000313" key="8">
    <source>
        <dbReference type="Proteomes" id="UP000334923"/>
    </source>
</evidence>
<keyword evidence="5" id="KW-1278">Translocase</keyword>
<dbReference type="GO" id="GO:0048038">
    <property type="term" value="F:quinone binding"/>
    <property type="evidence" value="ECO:0007669"/>
    <property type="project" value="UniProtKB-KW"/>
</dbReference>
<evidence type="ECO:0000313" key="7">
    <source>
        <dbReference type="EMBL" id="VVM05081.1"/>
    </source>
</evidence>
<sequence>MVTALTIFLVSTLIKILLVVAVLLGLVAYAVLAERKVSAAMQDRIGPNRVGLPFLKARLMGLGQPLADAFKLMLKEQFVPGNVRGFYYNLAPILSFLPALLAICVIPFAGVDPIHLPGLSVAIPQPGVIANVGIGALFLFAVTSLGVYGIVLAGWSSNSKYAFLGGIRSSAQMISYEVAMGFSAMPIFLISGALSLPQIVDFQVERGWFLLPFVGKQFDWHLLFLWPSLLLSSVIFLVTLFAETNRAPFDLPESEQELVGGFNTEYGGMRFGMFFLGEYAALISASGLFVTLFLGGWSLPFGWLATAGSLGTFLLQALVFLGKVCLLVFFFMWIRWTLPRFRYDQVMTLGWKVLLPLSMANIVLVAILLAVFGGTP</sequence>
<dbReference type="InterPro" id="IPR018086">
    <property type="entry name" value="NADH_UbQ_OxRdtase_su1_CS"/>
</dbReference>
<dbReference type="PROSITE" id="PS00667">
    <property type="entry name" value="COMPLEX1_ND1_1"/>
    <property type="match status" value="1"/>
</dbReference>
<dbReference type="GO" id="GO:0005886">
    <property type="term" value="C:plasma membrane"/>
    <property type="evidence" value="ECO:0007669"/>
    <property type="project" value="UniProtKB-SubCell"/>
</dbReference>
<evidence type="ECO:0000256" key="2">
    <source>
        <dbReference type="ARBA" id="ARBA00022692"/>
    </source>
</evidence>
<feature type="transmembrane region" description="Helical" evidence="5">
    <location>
        <begin position="86"/>
        <end position="109"/>
    </location>
</feature>
<keyword evidence="2 5" id="KW-0812">Transmembrane</keyword>
<comment type="similarity">
    <text evidence="5 6">Belongs to the complex I subunit 1 family.</text>
</comment>
<reference evidence="7 8" key="1">
    <citation type="submission" date="2019-09" db="EMBL/GenBank/DDBJ databases">
        <authorList>
            <person name="Cremers G."/>
        </authorList>
    </citation>
    <scope>NUCLEOTIDE SEQUENCE [LARGE SCALE GENOMIC DNA]</scope>
    <source>
        <strain evidence="7">4A</strain>
    </source>
</reference>
<dbReference type="GO" id="GO:0009060">
    <property type="term" value="P:aerobic respiration"/>
    <property type="evidence" value="ECO:0007669"/>
    <property type="project" value="TreeGrafter"/>
</dbReference>
<evidence type="ECO:0000256" key="6">
    <source>
        <dbReference type="RuleBase" id="RU000471"/>
    </source>
</evidence>
<dbReference type="AlphaFoldDB" id="A0A5E6M6X0"/>
<dbReference type="EC" id="7.1.1.-" evidence="5"/>
<feature type="transmembrane region" description="Helical" evidence="5">
    <location>
        <begin position="6"/>
        <end position="32"/>
    </location>
</feature>
<feature type="transmembrane region" description="Helical" evidence="5">
    <location>
        <begin position="279"/>
        <end position="301"/>
    </location>
</feature>
<dbReference type="Pfam" id="PF00146">
    <property type="entry name" value="NADHdh"/>
    <property type="match status" value="1"/>
</dbReference>
<comment type="subcellular location">
    <subcellularLocation>
        <location evidence="5 6">Cell membrane</location>
        <topology evidence="5 6">Multi-pass membrane protein</topology>
    </subcellularLocation>
    <subcellularLocation>
        <location evidence="1">Membrane</location>
        <topology evidence="1">Multi-pass membrane protein</topology>
    </subcellularLocation>
</comment>
<dbReference type="HAMAP" id="MF_01350">
    <property type="entry name" value="NDH1_NuoH"/>
    <property type="match status" value="1"/>
</dbReference>
<feature type="transmembrane region" description="Helical" evidence="5">
    <location>
        <begin position="129"/>
        <end position="155"/>
    </location>
</feature>
<feature type="transmembrane region" description="Helical" evidence="5">
    <location>
        <begin position="176"/>
        <end position="200"/>
    </location>
</feature>
<dbReference type="GO" id="GO:0016655">
    <property type="term" value="F:oxidoreductase activity, acting on NAD(P)H, quinone or similar compound as acceptor"/>
    <property type="evidence" value="ECO:0007669"/>
    <property type="project" value="UniProtKB-UniRule"/>
</dbReference>
<dbReference type="PANTHER" id="PTHR11432">
    <property type="entry name" value="NADH DEHYDROGENASE SUBUNIT 1"/>
    <property type="match status" value="1"/>
</dbReference>
<dbReference type="EMBL" id="CABFVA020000014">
    <property type="protein sequence ID" value="VVM05081.1"/>
    <property type="molecule type" value="Genomic_DNA"/>
</dbReference>
<gene>
    <name evidence="5 7" type="primary">nuoH</name>
    <name evidence="7" type="ORF">MAMT_00450</name>
</gene>
<evidence type="ECO:0000256" key="4">
    <source>
        <dbReference type="ARBA" id="ARBA00023136"/>
    </source>
</evidence>
<evidence type="ECO:0000256" key="3">
    <source>
        <dbReference type="ARBA" id="ARBA00022989"/>
    </source>
</evidence>
<accession>A0A5E6M6X0</accession>
<comment type="catalytic activity">
    <reaction evidence="5">
        <text>a quinone + NADH + 5 H(+)(in) = a quinol + NAD(+) + 4 H(+)(out)</text>
        <dbReference type="Rhea" id="RHEA:57888"/>
        <dbReference type="ChEBI" id="CHEBI:15378"/>
        <dbReference type="ChEBI" id="CHEBI:24646"/>
        <dbReference type="ChEBI" id="CHEBI:57540"/>
        <dbReference type="ChEBI" id="CHEBI:57945"/>
        <dbReference type="ChEBI" id="CHEBI:132124"/>
    </reaction>
</comment>
<proteinExistence type="inferred from homology"/>
<evidence type="ECO:0000256" key="5">
    <source>
        <dbReference type="HAMAP-Rule" id="MF_01350"/>
    </source>
</evidence>
<comment type="function">
    <text evidence="5">NDH-1 shuttles electrons from NADH, via FMN and iron-sulfur (Fe-S) centers, to quinones in the respiratory chain. The immediate electron acceptor for the enzyme in this species is believed to be ubiquinone. Couples the redox reaction to proton translocation (for every two electrons transferred, four hydrogen ions are translocated across the cytoplasmic membrane), and thus conserves the redox energy in a proton gradient. This subunit may bind ubiquinone.</text>
</comment>
<protein>
    <recommendedName>
        <fullName evidence="5">NADH-quinone oxidoreductase subunit H</fullName>
        <ecNumber evidence="5">7.1.1.-</ecNumber>
    </recommendedName>
    <alternativeName>
        <fullName evidence="5">NADH dehydrogenase I subunit H</fullName>
    </alternativeName>
    <alternativeName>
        <fullName evidence="5">NDH-1 subunit H</fullName>
    </alternativeName>
</protein>
<feature type="transmembrane region" description="Helical" evidence="5">
    <location>
        <begin position="313"/>
        <end position="333"/>
    </location>
</feature>
<dbReference type="PANTHER" id="PTHR11432:SF3">
    <property type="entry name" value="NADH-UBIQUINONE OXIDOREDUCTASE CHAIN 1"/>
    <property type="match status" value="1"/>
</dbReference>
<organism evidence="7 8">
    <name type="scientific">Methylacidimicrobium tartarophylax</name>
    <dbReference type="NCBI Taxonomy" id="1041768"/>
    <lineage>
        <taxon>Bacteria</taxon>
        <taxon>Pseudomonadati</taxon>
        <taxon>Verrucomicrobiota</taxon>
        <taxon>Methylacidimicrobium</taxon>
    </lineage>
</organism>
<comment type="subunit">
    <text evidence="5">NDH-1 is composed of 14 different subunits. Subunits NuoA, H, J, K, L, M, N constitute the membrane sector of the complex.</text>
</comment>
<dbReference type="InterPro" id="IPR001694">
    <property type="entry name" value="NADH_UbQ_OxRdtase_su1/FPO"/>
</dbReference>
<keyword evidence="5" id="KW-1003">Cell membrane</keyword>
<keyword evidence="8" id="KW-1185">Reference proteome</keyword>
<name>A0A5E6M6X0_9BACT</name>
<dbReference type="Proteomes" id="UP000334923">
    <property type="component" value="Unassembled WGS sequence"/>
</dbReference>
<keyword evidence="5 6" id="KW-0520">NAD</keyword>
<dbReference type="PROSITE" id="PS00668">
    <property type="entry name" value="COMPLEX1_ND1_2"/>
    <property type="match status" value="1"/>
</dbReference>
<keyword evidence="4 5" id="KW-0472">Membrane</keyword>
<dbReference type="OrthoDB" id="9803734at2"/>
<keyword evidence="5" id="KW-0830">Ubiquinone</keyword>
<evidence type="ECO:0000256" key="1">
    <source>
        <dbReference type="ARBA" id="ARBA00004141"/>
    </source>
</evidence>
<dbReference type="GO" id="GO:0003954">
    <property type="term" value="F:NADH dehydrogenase activity"/>
    <property type="evidence" value="ECO:0007669"/>
    <property type="project" value="TreeGrafter"/>
</dbReference>
<dbReference type="RefSeq" id="WP_142659309.1">
    <property type="nucleotide sequence ID" value="NZ_CABFVA020000014.1"/>
</dbReference>
<feature type="transmembrane region" description="Helical" evidence="5">
    <location>
        <begin position="353"/>
        <end position="373"/>
    </location>
</feature>
<keyword evidence="3 5" id="KW-1133">Transmembrane helix</keyword>